<dbReference type="SUPFAM" id="SSF46785">
    <property type="entry name" value="Winged helix' DNA-binding domain"/>
    <property type="match status" value="1"/>
</dbReference>
<dbReference type="InterPro" id="IPR000157">
    <property type="entry name" value="TIR_dom"/>
</dbReference>
<keyword evidence="1" id="KW-0433">Leucine-rich repeat</keyword>
<dbReference type="InterPro" id="IPR044974">
    <property type="entry name" value="Disease_R_plants"/>
</dbReference>
<dbReference type="InterPro" id="IPR027417">
    <property type="entry name" value="P-loop_NTPase"/>
</dbReference>
<reference evidence="6 7" key="1">
    <citation type="submission" date="2024-12" db="EMBL/GenBank/DDBJ databases">
        <title>The unique morphological basis and parallel evolutionary history of personate flowers in Penstemon.</title>
        <authorList>
            <person name="Depatie T.H."/>
            <person name="Wessinger C.A."/>
        </authorList>
    </citation>
    <scope>NUCLEOTIDE SEQUENCE [LARGE SCALE GENOMIC DNA]</scope>
    <source>
        <strain evidence="6">WTNN_2</strain>
        <tissue evidence="6">Leaf</tissue>
    </source>
</reference>
<dbReference type="InterPro" id="IPR042197">
    <property type="entry name" value="Apaf_helical"/>
</dbReference>
<evidence type="ECO:0000256" key="4">
    <source>
        <dbReference type="SAM" id="Phobius"/>
    </source>
</evidence>
<keyword evidence="3" id="KW-0611">Plant defense</keyword>
<dbReference type="Gene3D" id="3.40.50.300">
    <property type="entry name" value="P-loop containing nucleotide triphosphate hydrolases"/>
    <property type="match status" value="1"/>
</dbReference>
<dbReference type="InterPro" id="IPR002182">
    <property type="entry name" value="NB-ARC"/>
</dbReference>
<keyword evidence="4" id="KW-0812">Transmembrane</keyword>
<dbReference type="SUPFAM" id="SSF52200">
    <property type="entry name" value="Toll/Interleukin receptor TIR domain"/>
    <property type="match status" value="1"/>
</dbReference>
<gene>
    <name evidence="6" type="ORF">ACJIZ3_001029</name>
</gene>
<dbReference type="InterPro" id="IPR032675">
    <property type="entry name" value="LRR_dom_sf"/>
</dbReference>
<keyword evidence="4" id="KW-1133">Transmembrane helix</keyword>
<dbReference type="EMBL" id="JBJXBP010000002">
    <property type="protein sequence ID" value="KAL3843626.1"/>
    <property type="molecule type" value="Genomic_DNA"/>
</dbReference>
<dbReference type="PRINTS" id="PR00364">
    <property type="entry name" value="DISEASERSIST"/>
</dbReference>
<dbReference type="Proteomes" id="UP001634393">
    <property type="component" value="Unassembled WGS sequence"/>
</dbReference>
<keyword evidence="2" id="KW-0677">Repeat</keyword>
<dbReference type="Pfam" id="PF23282">
    <property type="entry name" value="WHD_ROQ1"/>
    <property type="match status" value="1"/>
</dbReference>
<dbReference type="PROSITE" id="PS51450">
    <property type="entry name" value="LRR"/>
    <property type="match status" value="1"/>
</dbReference>
<comment type="caution">
    <text evidence="6">The sequence shown here is derived from an EMBL/GenBank/DDBJ whole genome shotgun (WGS) entry which is preliminary data.</text>
</comment>
<dbReference type="InterPro" id="IPR001611">
    <property type="entry name" value="Leu-rich_rpt"/>
</dbReference>
<dbReference type="SUPFAM" id="SSF52540">
    <property type="entry name" value="P-loop containing nucleoside triphosphate hydrolases"/>
    <property type="match status" value="1"/>
</dbReference>
<evidence type="ECO:0000313" key="7">
    <source>
        <dbReference type="Proteomes" id="UP001634393"/>
    </source>
</evidence>
<evidence type="ECO:0000256" key="1">
    <source>
        <dbReference type="ARBA" id="ARBA00022614"/>
    </source>
</evidence>
<dbReference type="SUPFAM" id="SSF52058">
    <property type="entry name" value="L domain-like"/>
    <property type="match status" value="1"/>
</dbReference>
<dbReference type="InterPro" id="IPR058192">
    <property type="entry name" value="WHD_ROQ1-like"/>
</dbReference>
<evidence type="ECO:0000256" key="2">
    <source>
        <dbReference type="ARBA" id="ARBA00022737"/>
    </source>
</evidence>
<name>A0ABD3U3Y1_9LAMI</name>
<dbReference type="Gene3D" id="3.80.10.10">
    <property type="entry name" value="Ribonuclease Inhibitor"/>
    <property type="match status" value="2"/>
</dbReference>
<dbReference type="Pfam" id="PF01582">
    <property type="entry name" value="TIR"/>
    <property type="match status" value="1"/>
</dbReference>
<protein>
    <recommendedName>
        <fullName evidence="5">TIR domain-containing protein</fullName>
    </recommendedName>
</protein>
<feature type="domain" description="TIR" evidence="5">
    <location>
        <begin position="1"/>
        <end position="116"/>
    </location>
</feature>
<dbReference type="InterPro" id="IPR035897">
    <property type="entry name" value="Toll_tir_struct_dom_sf"/>
</dbReference>
<dbReference type="Gene3D" id="3.40.50.10140">
    <property type="entry name" value="Toll/interleukin-1 receptor homology (TIR) domain"/>
    <property type="match status" value="1"/>
</dbReference>
<keyword evidence="4" id="KW-0472">Membrane</keyword>
<dbReference type="AlphaFoldDB" id="A0ABD3U3Y1"/>
<accession>A0ABD3U3Y1</accession>
<keyword evidence="7" id="KW-1185">Reference proteome</keyword>
<dbReference type="PANTHER" id="PTHR11017">
    <property type="entry name" value="LEUCINE-RICH REPEAT-CONTAINING PROTEIN"/>
    <property type="match status" value="1"/>
</dbReference>
<dbReference type="PROSITE" id="PS50104">
    <property type="entry name" value="TIR"/>
    <property type="match status" value="1"/>
</dbReference>
<proteinExistence type="predicted"/>
<dbReference type="Pfam" id="PF00931">
    <property type="entry name" value="NB-ARC"/>
    <property type="match status" value="1"/>
</dbReference>
<dbReference type="Gene3D" id="1.10.8.430">
    <property type="entry name" value="Helical domain of apoptotic protease-activating factors"/>
    <property type="match status" value="1"/>
</dbReference>
<dbReference type="GO" id="GO:0006952">
    <property type="term" value="P:defense response"/>
    <property type="evidence" value="ECO:0007669"/>
    <property type="project" value="UniProtKB-KW"/>
</dbReference>
<evidence type="ECO:0000259" key="5">
    <source>
        <dbReference type="PROSITE" id="PS50104"/>
    </source>
</evidence>
<evidence type="ECO:0000256" key="3">
    <source>
        <dbReference type="ARBA" id="ARBA00022821"/>
    </source>
</evidence>
<dbReference type="SMART" id="SM00255">
    <property type="entry name" value="TIR"/>
    <property type="match status" value="1"/>
</dbReference>
<evidence type="ECO:0000313" key="6">
    <source>
        <dbReference type="EMBL" id="KAL3843626.1"/>
    </source>
</evidence>
<organism evidence="6 7">
    <name type="scientific">Penstemon smallii</name>
    <dbReference type="NCBI Taxonomy" id="265156"/>
    <lineage>
        <taxon>Eukaryota</taxon>
        <taxon>Viridiplantae</taxon>
        <taxon>Streptophyta</taxon>
        <taxon>Embryophyta</taxon>
        <taxon>Tracheophyta</taxon>
        <taxon>Spermatophyta</taxon>
        <taxon>Magnoliopsida</taxon>
        <taxon>eudicotyledons</taxon>
        <taxon>Gunneridae</taxon>
        <taxon>Pentapetalae</taxon>
        <taxon>asterids</taxon>
        <taxon>lamiids</taxon>
        <taxon>Lamiales</taxon>
        <taxon>Plantaginaceae</taxon>
        <taxon>Cheloneae</taxon>
        <taxon>Penstemon</taxon>
    </lineage>
</organism>
<dbReference type="PANTHER" id="PTHR11017:SF236">
    <property type="entry name" value="TMV RESISTANCE PROTEIN N-LIKE"/>
    <property type="match status" value="1"/>
</dbReference>
<sequence>MIKAIKQSKISVVIFSNEYAYSTWCLDQLVNILERKEKMGHMILPVFYDVDPSHVRKQTGCYANVFLEYEDQIMATRVQQWRASLRDIANLAGMVLENGHESKLVQEIVERTWIKLSHTVFNVAPYLIGVYSRIKKISIWLQDDLSNLPISVMYGAGGIGKTTIAKILYQLYHERFELSSFIANIKEITNISNGLVNLQKHILSDILKQEKVDVQDVDQGILQIKEALCCRRFLFVLDDVDQMDQLYAVLGLRDWFSAGSKIIVTTRNEILLNPSANYFSYKVNKLDFHESLLLFSWHAFKHEHPMKGYMELSKKLIHRCQGLPLALQVLGSSLLDATKDMWEVTSEKLNGISDSQTLKILGLGYDNLHDDQEKNLFLDIACFFVGKDKDYVIRILDECDFYARAGIQNLIEKCLLTISQQNKLLMHRSIKEMSEEVIRQESLGELGKYNRIWDSKNALTVLREKSGTESIEGLNLDLHEDRNGFLLEDCDDNLMWNLEGNLSKRLCFSFLYRFTLNSSMTVSGSMSNTERLSADAFSRLHNLRLLQLRNVQLFGSCEGFPKKLKCLCWHNFQSSSFPRDFPMENLSIIEMHSSNLQRICEGTKVYVIFFFFLFNSYILFIITIHISCSLLQILRSLKVLDLSHSHCLTRMPDFCGLPRLEKLILEDCINLVKVHKSIGRLDRLLLLNLKGCENLKKLPKEIEGLKSLGNLNLSGCLNLDFAKAINKDMTSRNDGRKYSLLPLVKILYSVFPSKSKRSASSILKLLPCTLKSLDISACNLTEKAIPSDLSFLSSLLYLNLSHNPIVTLPDNIKDLTSVHILEIVGCTQLELLPELPSSLKMLDARSCKSLKIITNLPNCLRSLELQLTDCEELVEIENIFKLKPITCMNNDRFLNLWVGIDFVEGIEIEFSNNLTCTTRKGPVQGLYEFGIFSTFFPGNTVPIGFNKSSIDGYICLTVPPLPKLKRQGLDICVVYMHNKKPCEKHYIIISNVTKRITWIYSPIVFVQSGSYETILWLSRWTFGDQLERGDEVTISLDMSCDVKEFGVSHYNDEVVDEEDGQVQGHPSSRHVIGMDISEYRLSTDVYFLTHVS</sequence>
<dbReference type="InterPro" id="IPR036390">
    <property type="entry name" value="WH_DNA-bd_sf"/>
</dbReference>
<feature type="transmembrane region" description="Helical" evidence="4">
    <location>
        <begin position="605"/>
        <end position="628"/>
    </location>
</feature>